<reference evidence="1 2" key="1">
    <citation type="submission" date="2023-03" db="EMBL/GenBank/DDBJ databases">
        <title>High recombination rates correlate with genetic variation in Cardiocondyla obscurior ants.</title>
        <authorList>
            <person name="Errbii M."/>
        </authorList>
    </citation>
    <scope>NUCLEOTIDE SEQUENCE [LARGE SCALE GENOMIC DNA]</scope>
    <source>
        <strain evidence="1">Alpha-2009</strain>
        <tissue evidence="1">Whole body</tissue>
    </source>
</reference>
<protein>
    <submittedName>
        <fullName evidence="1">Uncharacterized protein</fullName>
    </submittedName>
</protein>
<dbReference type="EMBL" id="JADYXP020000013">
    <property type="protein sequence ID" value="KAL0111958.1"/>
    <property type="molecule type" value="Genomic_DNA"/>
</dbReference>
<sequence>MRGMRGKNKHFGAPPFSAAATIRRLNSFSNSISVSARCIYLSSAFDVANKVKINRLAAALHSTPFEGNIACTVPTTFPVAAGRVKHCNIAKRTFEVSRPTRAGRLAALFAPGDVQSFFSRVSYRTKFFELKITYGRVINDDNRTYVSSSLNFLGGAILTNYFVSIGEKRAFVRLARNDCDQIHLIDKLFHQALGEKSIFTNAFHKQNCRCVDARWPSERLTARYRPALISTLDRSAVDRNEQNAKKKRTERTKKNTAMMKDDLRFRYLKPKTVVG</sequence>
<name>A0AAW2F7R8_9HYME</name>
<evidence type="ECO:0000313" key="1">
    <source>
        <dbReference type="EMBL" id="KAL0111958.1"/>
    </source>
</evidence>
<dbReference type="AlphaFoldDB" id="A0AAW2F7R8"/>
<keyword evidence="2" id="KW-1185">Reference proteome</keyword>
<dbReference type="Proteomes" id="UP001430953">
    <property type="component" value="Unassembled WGS sequence"/>
</dbReference>
<gene>
    <name evidence="1" type="ORF">PUN28_013287</name>
</gene>
<evidence type="ECO:0000313" key="2">
    <source>
        <dbReference type="Proteomes" id="UP001430953"/>
    </source>
</evidence>
<comment type="caution">
    <text evidence="1">The sequence shown here is derived from an EMBL/GenBank/DDBJ whole genome shotgun (WGS) entry which is preliminary data.</text>
</comment>
<organism evidence="1 2">
    <name type="scientific">Cardiocondyla obscurior</name>
    <dbReference type="NCBI Taxonomy" id="286306"/>
    <lineage>
        <taxon>Eukaryota</taxon>
        <taxon>Metazoa</taxon>
        <taxon>Ecdysozoa</taxon>
        <taxon>Arthropoda</taxon>
        <taxon>Hexapoda</taxon>
        <taxon>Insecta</taxon>
        <taxon>Pterygota</taxon>
        <taxon>Neoptera</taxon>
        <taxon>Endopterygota</taxon>
        <taxon>Hymenoptera</taxon>
        <taxon>Apocrita</taxon>
        <taxon>Aculeata</taxon>
        <taxon>Formicoidea</taxon>
        <taxon>Formicidae</taxon>
        <taxon>Myrmicinae</taxon>
        <taxon>Cardiocondyla</taxon>
    </lineage>
</organism>
<proteinExistence type="predicted"/>
<accession>A0AAW2F7R8</accession>